<evidence type="ECO:0000313" key="4">
    <source>
        <dbReference type="WBParaSite" id="ASIM_0000274601-mRNA-1"/>
    </source>
</evidence>
<dbReference type="WBParaSite" id="ASIM_0000274601-mRNA-1">
    <property type="protein sequence ID" value="ASIM_0000274601-mRNA-1"/>
    <property type="gene ID" value="ASIM_0000274601"/>
</dbReference>
<organism evidence="4">
    <name type="scientific">Anisakis simplex</name>
    <name type="common">Herring worm</name>
    <dbReference type="NCBI Taxonomy" id="6269"/>
    <lineage>
        <taxon>Eukaryota</taxon>
        <taxon>Metazoa</taxon>
        <taxon>Ecdysozoa</taxon>
        <taxon>Nematoda</taxon>
        <taxon>Chromadorea</taxon>
        <taxon>Rhabditida</taxon>
        <taxon>Spirurina</taxon>
        <taxon>Ascaridomorpha</taxon>
        <taxon>Ascaridoidea</taxon>
        <taxon>Anisakidae</taxon>
        <taxon>Anisakis</taxon>
        <taxon>Anisakis simplex complex</taxon>
    </lineage>
</organism>
<reference evidence="4" key="1">
    <citation type="submission" date="2017-02" db="UniProtKB">
        <authorList>
            <consortium name="WormBaseParasite"/>
        </authorList>
    </citation>
    <scope>IDENTIFICATION</scope>
</reference>
<dbReference type="Proteomes" id="UP000267096">
    <property type="component" value="Unassembled WGS sequence"/>
</dbReference>
<name>A0A0M3J5B6_ANISI</name>
<feature type="signal peptide" evidence="1">
    <location>
        <begin position="1"/>
        <end position="18"/>
    </location>
</feature>
<feature type="chain" id="PRO_5043120793" evidence="1">
    <location>
        <begin position="19"/>
        <end position="82"/>
    </location>
</feature>
<keyword evidence="1" id="KW-0732">Signal</keyword>
<protein>
    <submittedName>
        <fullName evidence="4">Secreted protein</fullName>
    </submittedName>
</protein>
<sequence length="82" mass="9138">MLLRLLVISVISLTLILGGDVQPSQRKKKAVITSLHAKWSQTPFLAETRGYTEQIDVSRSPYVTSSPGGHAYYAEKCVYLRV</sequence>
<dbReference type="EMBL" id="UYRR01003573">
    <property type="protein sequence ID" value="VDK20213.1"/>
    <property type="molecule type" value="Genomic_DNA"/>
</dbReference>
<accession>A0A0M3J5B6</accession>
<evidence type="ECO:0000313" key="3">
    <source>
        <dbReference type="Proteomes" id="UP000267096"/>
    </source>
</evidence>
<gene>
    <name evidence="2" type="ORF">ASIM_LOCUS2599</name>
</gene>
<evidence type="ECO:0000256" key="1">
    <source>
        <dbReference type="SAM" id="SignalP"/>
    </source>
</evidence>
<dbReference type="AlphaFoldDB" id="A0A0M3J5B6"/>
<evidence type="ECO:0000313" key="2">
    <source>
        <dbReference type="EMBL" id="VDK20213.1"/>
    </source>
</evidence>
<keyword evidence="3" id="KW-1185">Reference proteome</keyword>
<proteinExistence type="predicted"/>
<reference evidence="2 3" key="2">
    <citation type="submission" date="2018-11" db="EMBL/GenBank/DDBJ databases">
        <authorList>
            <consortium name="Pathogen Informatics"/>
        </authorList>
    </citation>
    <scope>NUCLEOTIDE SEQUENCE [LARGE SCALE GENOMIC DNA]</scope>
</reference>